<keyword evidence="8" id="KW-1185">Reference proteome</keyword>
<evidence type="ECO:0000313" key="8">
    <source>
        <dbReference type="Proteomes" id="UP000568380"/>
    </source>
</evidence>
<dbReference type="InterPro" id="IPR036271">
    <property type="entry name" value="Tet_transcr_reg_TetR-rel_C_sf"/>
</dbReference>
<dbReference type="Pfam" id="PF00440">
    <property type="entry name" value="TetR_N"/>
    <property type="match status" value="1"/>
</dbReference>
<accession>A0A7W8A0Y1</accession>
<feature type="DNA-binding region" description="H-T-H motif" evidence="4">
    <location>
        <begin position="31"/>
        <end position="50"/>
    </location>
</feature>
<dbReference type="Proteomes" id="UP000568380">
    <property type="component" value="Unassembled WGS sequence"/>
</dbReference>
<evidence type="ECO:0000256" key="4">
    <source>
        <dbReference type="PROSITE-ProRule" id="PRU00335"/>
    </source>
</evidence>
<dbReference type="Gene3D" id="1.10.357.10">
    <property type="entry name" value="Tetracycline Repressor, domain 2"/>
    <property type="match status" value="1"/>
</dbReference>
<gene>
    <name evidence="7" type="ORF">HNR40_003008</name>
</gene>
<proteinExistence type="predicted"/>
<protein>
    <submittedName>
        <fullName evidence="7">AcrR family transcriptional regulator</fullName>
    </submittedName>
</protein>
<dbReference type="SUPFAM" id="SSF48498">
    <property type="entry name" value="Tetracyclin repressor-like, C-terminal domain"/>
    <property type="match status" value="1"/>
</dbReference>
<keyword evidence="3" id="KW-0804">Transcription</keyword>
<dbReference type="AlphaFoldDB" id="A0A7W8A0Y1"/>
<evidence type="ECO:0000313" key="7">
    <source>
        <dbReference type="EMBL" id="MBB5077535.1"/>
    </source>
</evidence>
<dbReference type="InterPro" id="IPR049445">
    <property type="entry name" value="TetR_SbtR-like_C"/>
</dbReference>
<evidence type="ECO:0000256" key="3">
    <source>
        <dbReference type="ARBA" id="ARBA00023163"/>
    </source>
</evidence>
<evidence type="ECO:0000256" key="2">
    <source>
        <dbReference type="ARBA" id="ARBA00023125"/>
    </source>
</evidence>
<dbReference type="PRINTS" id="PR00455">
    <property type="entry name" value="HTHTETR"/>
</dbReference>
<dbReference type="InterPro" id="IPR001647">
    <property type="entry name" value="HTH_TetR"/>
</dbReference>
<feature type="domain" description="HTH tetR-type" evidence="6">
    <location>
        <begin position="9"/>
        <end position="68"/>
    </location>
</feature>
<reference evidence="7 8" key="1">
    <citation type="submission" date="2020-08" db="EMBL/GenBank/DDBJ databases">
        <title>Genomic Encyclopedia of Type Strains, Phase IV (KMG-IV): sequencing the most valuable type-strain genomes for metagenomic binning, comparative biology and taxonomic classification.</title>
        <authorList>
            <person name="Goeker M."/>
        </authorList>
    </citation>
    <scope>NUCLEOTIDE SEQUENCE [LARGE SCALE GENOMIC DNA]</scope>
    <source>
        <strain evidence="7 8">DSM 45385</strain>
    </source>
</reference>
<dbReference type="PANTHER" id="PTHR30055:SF234">
    <property type="entry name" value="HTH-TYPE TRANSCRIPTIONAL REGULATOR BETI"/>
    <property type="match status" value="1"/>
</dbReference>
<sequence length="217" mass="23339">MKELRADARRNREQILRAAHLAFLEQGPEAPLDQIAERAGVGNATLYRHFPSRLELIRCVAFEHMGQVAALASDTLAAAPTARRALTVFATRVVERGVVAMLPILGGHVESDPQFPKARAELLDALEALVAAARAEGALRADVGAADLVMFLAVLTRPLPTVSGQLNDEVRERMLTTLLDGLRPREATPLPGEPISADRITADLSTARSRDTAASPE</sequence>
<dbReference type="InterPro" id="IPR050109">
    <property type="entry name" value="HTH-type_TetR-like_transc_reg"/>
</dbReference>
<dbReference type="Pfam" id="PF21597">
    <property type="entry name" value="TetR_C_43"/>
    <property type="match status" value="1"/>
</dbReference>
<keyword evidence="2 4" id="KW-0238">DNA-binding</keyword>
<comment type="caution">
    <text evidence="7">The sequence shown here is derived from an EMBL/GenBank/DDBJ whole genome shotgun (WGS) entry which is preliminary data.</text>
</comment>
<evidence type="ECO:0000256" key="5">
    <source>
        <dbReference type="SAM" id="MobiDB-lite"/>
    </source>
</evidence>
<dbReference type="PANTHER" id="PTHR30055">
    <property type="entry name" value="HTH-TYPE TRANSCRIPTIONAL REGULATOR RUTR"/>
    <property type="match status" value="1"/>
</dbReference>
<dbReference type="GO" id="GO:0003700">
    <property type="term" value="F:DNA-binding transcription factor activity"/>
    <property type="evidence" value="ECO:0007669"/>
    <property type="project" value="TreeGrafter"/>
</dbReference>
<organism evidence="7 8">
    <name type="scientific">Nonomuraea endophytica</name>
    <dbReference type="NCBI Taxonomy" id="714136"/>
    <lineage>
        <taxon>Bacteria</taxon>
        <taxon>Bacillati</taxon>
        <taxon>Actinomycetota</taxon>
        <taxon>Actinomycetes</taxon>
        <taxon>Streptosporangiales</taxon>
        <taxon>Streptosporangiaceae</taxon>
        <taxon>Nonomuraea</taxon>
    </lineage>
</organism>
<dbReference type="GO" id="GO:0000976">
    <property type="term" value="F:transcription cis-regulatory region binding"/>
    <property type="evidence" value="ECO:0007669"/>
    <property type="project" value="TreeGrafter"/>
</dbReference>
<feature type="region of interest" description="Disordered" evidence="5">
    <location>
        <begin position="183"/>
        <end position="217"/>
    </location>
</feature>
<evidence type="ECO:0000259" key="6">
    <source>
        <dbReference type="PROSITE" id="PS50977"/>
    </source>
</evidence>
<evidence type="ECO:0000256" key="1">
    <source>
        <dbReference type="ARBA" id="ARBA00023015"/>
    </source>
</evidence>
<dbReference type="RefSeq" id="WP_184961407.1">
    <property type="nucleotide sequence ID" value="NZ_JACHIN010000003.1"/>
</dbReference>
<dbReference type="PROSITE" id="PS50977">
    <property type="entry name" value="HTH_TETR_2"/>
    <property type="match status" value="1"/>
</dbReference>
<dbReference type="SUPFAM" id="SSF46689">
    <property type="entry name" value="Homeodomain-like"/>
    <property type="match status" value="1"/>
</dbReference>
<dbReference type="EMBL" id="JACHIN010000003">
    <property type="protein sequence ID" value="MBB5077535.1"/>
    <property type="molecule type" value="Genomic_DNA"/>
</dbReference>
<dbReference type="InterPro" id="IPR009057">
    <property type="entry name" value="Homeodomain-like_sf"/>
</dbReference>
<keyword evidence="1" id="KW-0805">Transcription regulation</keyword>
<name>A0A7W8A0Y1_9ACTN</name>